<accession>Q47HM1</accession>
<dbReference type="InterPro" id="IPR051010">
    <property type="entry name" value="BCAA_transport"/>
</dbReference>
<dbReference type="HOGENOM" id="CLU_027128_0_1_4"/>
<proteinExistence type="inferred from homology"/>
<name>Q47HM1_DECAR</name>
<protein>
    <submittedName>
        <fullName evidence="5">Amino acid/amide ABC transporter substrate-binding protein, HAAT family</fullName>
    </submittedName>
</protein>
<evidence type="ECO:0000256" key="1">
    <source>
        <dbReference type="ARBA" id="ARBA00010062"/>
    </source>
</evidence>
<keyword evidence="2 3" id="KW-0732">Signal</keyword>
<organism evidence="5">
    <name type="scientific">Dechloromonas aromatica (strain RCB)</name>
    <dbReference type="NCBI Taxonomy" id="159087"/>
    <lineage>
        <taxon>Bacteria</taxon>
        <taxon>Pseudomonadati</taxon>
        <taxon>Pseudomonadota</taxon>
        <taxon>Betaproteobacteria</taxon>
        <taxon>Rhodocyclales</taxon>
        <taxon>Azonexaceae</taxon>
        <taxon>Dechloromonas</taxon>
    </lineage>
</organism>
<dbReference type="PANTHER" id="PTHR30483:SF38">
    <property type="entry name" value="BLR7848 PROTEIN"/>
    <property type="match status" value="1"/>
</dbReference>
<dbReference type="STRING" id="159087.Daro_0904"/>
<sequence length="377" mass="39530">MKLKNLITLTAAAFAAAPTFADINIGIIASLTGPAAALGAETKKAIAMFPSTVGGEKVNFILLDDATDPTSAVKNVRKLISEDKVDAILGPNLISTATAMADVANAEKTPMISVAPLDVSGDKRGYVFRSEPSADLMVNRIVADMVESGAKTVGFIGFSDSWGELLLKALTKATEGKINIVASERYGRADPSVQAQVLKVMSAKPDVVFVGASGTPAAMPQITLRERGYKGKIYQSHGVTSKEFLRVGGKNVEGALIPVGPVLVAEQLPDSHPAKKAGVAFVKDLEAKNGPDSRSTFAGASWDAWLLAQNGIVAALKGKAKPGSPEFRAALRDGIEKTSKLVGTNGVYTMSANDHAGYDASSIVLIKVENNHWKLVK</sequence>
<evidence type="ECO:0000313" key="5">
    <source>
        <dbReference type="EMBL" id="AAZ45660.1"/>
    </source>
</evidence>
<evidence type="ECO:0000256" key="2">
    <source>
        <dbReference type="ARBA" id="ARBA00022729"/>
    </source>
</evidence>
<dbReference type="OrthoDB" id="5290698at2"/>
<gene>
    <name evidence="5" type="ordered locus">Daro_0904</name>
</gene>
<evidence type="ECO:0000256" key="3">
    <source>
        <dbReference type="SAM" id="SignalP"/>
    </source>
</evidence>
<dbReference type="KEGG" id="dar:Daro_0904"/>
<dbReference type="CDD" id="cd06333">
    <property type="entry name" value="PBP1_ABC_RPA1789-like"/>
    <property type="match status" value="1"/>
</dbReference>
<dbReference type="Pfam" id="PF13458">
    <property type="entry name" value="Peripla_BP_6"/>
    <property type="match status" value="1"/>
</dbReference>
<dbReference type="EMBL" id="CP000089">
    <property type="protein sequence ID" value="AAZ45660.1"/>
    <property type="molecule type" value="Genomic_DNA"/>
</dbReference>
<reference evidence="5" key="1">
    <citation type="submission" date="2005-08" db="EMBL/GenBank/DDBJ databases">
        <title>Complete sequence of Dechloromonas aromatica RCB.</title>
        <authorList>
            <person name="Salinero K.K."/>
            <person name="Copeland A."/>
            <person name="Lucas S."/>
            <person name="Lapidus A."/>
            <person name="Barry K."/>
            <person name="Detter J.C."/>
            <person name="Glavina T."/>
            <person name="Hammon N."/>
            <person name="Israni S."/>
            <person name="Pitluck S."/>
            <person name="Di Bartolo G."/>
            <person name="Trong S."/>
            <person name="Schmutz J."/>
            <person name="Larimer F."/>
            <person name="Land M."/>
            <person name="Ivanova N."/>
            <person name="Richardson P."/>
        </authorList>
    </citation>
    <scope>NUCLEOTIDE SEQUENCE</scope>
    <source>
        <strain evidence="5">RCB</strain>
    </source>
</reference>
<dbReference type="AlphaFoldDB" id="Q47HM1"/>
<comment type="similarity">
    <text evidence="1">Belongs to the leucine-binding protein family.</text>
</comment>
<dbReference type="eggNOG" id="COG0683">
    <property type="taxonomic scope" value="Bacteria"/>
</dbReference>
<dbReference type="InterPro" id="IPR028081">
    <property type="entry name" value="Leu-bd"/>
</dbReference>
<feature type="domain" description="Leucine-binding protein" evidence="4">
    <location>
        <begin position="23"/>
        <end position="363"/>
    </location>
</feature>
<dbReference type="PANTHER" id="PTHR30483">
    <property type="entry name" value="LEUCINE-SPECIFIC-BINDING PROTEIN"/>
    <property type="match status" value="1"/>
</dbReference>
<dbReference type="SUPFAM" id="SSF53822">
    <property type="entry name" value="Periplasmic binding protein-like I"/>
    <property type="match status" value="1"/>
</dbReference>
<dbReference type="Gene3D" id="3.40.50.2300">
    <property type="match status" value="2"/>
</dbReference>
<evidence type="ECO:0000259" key="4">
    <source>
        <dbReference type="Pfam" id="PF13458"/>
    </source>
</evidence>
<dbReference type="InterPro" id="IPR028082">
    <property type="entry name" value="Peripla_BP_I"/>
</dbReference>
<feature type="signal peptide" evidence="3">
    <location>
        <begin position="1"/>
        <end position="21"/>
    </location>
</feature>
<feature type="chain" id="PRO_5004233601" evidence="3">
    <location>
        <begin position="22"/>
        <end position="377"/>
    </location>
</feature>